<sequence>MKSWRTGGCKEGVGPGAIEQEGGGRELMVSDGPTRLDMNMLHPHYVCPSDAARYVSTFETSEMQKTSGVCVINSQQVQACVNAKYDATSRPLRREAREYEGHARVDHQSAQRPQAPLDRRAGARQRTEVQS</sequence>
<reference evidence="1" key="2">
    <citation type="journal article" date="2022" name="New Phytol.">
        <title>Evolutionary transition to the ectomycorrhizal habit in the genomes of a hyperdiverse lineage of mushroom-forming fungi.</title>
        <authorList>
            <person name="Looney B."/>
            <person name="Miyauchi S."/>
            <person name="Morin E."/>
            <person name="Drula E."/>
            <person name="Courty P.E."/>
            <person name="Kohler A."/>
            <person name="Kuo A."/>
            <person name="LaButti K."/>
            <person name="Pangilinan J."/>
            <person name="Lipzen A."/>
            <person name="Riley R."/>
            <person name="Andreopoulos W."/>
            <person name="He G."/>
            <person name="Johnson J."/>
            <person name="Nolan M."/>
            <person name="Tritt A."/>
            <person name="Barry K.W."/>
            <person name="Grigoriev I.V."/>
            <person name="Nagy L.G."/>
            <person name="Hibbett D."/>
            <person name="Henrissat B."/>
            <person name="Matheny P.B."/>
            <person name="Labbe J."/>
            <person name="Martin F.M."/>
        </authorList>
    </citation>
    <scope>NUCLEOTIDE SEQUENCE</scope>
    <source>
        <strain evidence="1">FP105234-sp</strain>
    </source>
</reference>
<protein>
    <submittedName>
        <fullName evidence="1">Uncharacterized protein</fullName>
    </submittedName>
</protein>
<evidence type="ECO:0000313" key="1">
    <source>
        <dbReference type="EMBL" id="KAI0042881.1"/>
    </source>
</evidence>
<evidence type="ECO:0000313" key="2">
    <source>
        <dbReference type="Proteomes" id="UP000814033"/>
    </source>
</evidence>
<dbReference type="Proteomes" id="UP000814033">
    <property type="component" value="Unassembled WGS sequence"/>
</dbReference>
<comment type="caution">
    <text evidence="1">The sequence shown here is derived from an EMBL/GenBank/DDBJ whole genome shotgun (WGS) entry which is preliminary data.</text>
</comment>
<accession>A0ACB8RFD3</accession>
<gene>
    <name evidence="1" type="ORF">FA95DRAFT_1563852</name>
</gene>
<dbReference type="EMBL" id="MU276043">
    <property type="protein sequence ID" value="KAI0042881.1"/>
    <property type="molecule type" value="Genomic_DNA"/>
</dbReference>
<keyword evidence="2" id="KW-1185">Reference proteome</keyword>
<reference evidence="1" key="1">
    <citation type="submission" date="2021-02" db="EMBL/GenBank/DDBJ databases">
        <authorList>
            <consortium name="DOE Joint Genome Institute"/>
            <person name="Ahrendt S."/>
            <person name="Looney B.P."/>
            <person name="Miyauchi S."/>
            <person name="Morin E."/>
            <person name="Drula E."/>
            <person name="Courty P.E."/>
            <person name="Chicoki N."/>
            <person name="Fauchery L."/>
            <person name="Kohler A."/>
            <person name="Kuo A."/>
            <person name="Labutti K."/>
            <person name="Pangilinan J."/>
            <person name="Lipzen A."/>
            <person name="Riley R."/>
            <person name="Andreopoulos W."/>
            <person name="He G."/>
            <person name="Johnson J."/>
            <person name="Barry K.W."/>
            <person name="Grigoriev I.V."/>
            <person name="Nagy L."/>
            <person name="Hibbett D."/>
            <person name="Henrissat B."/>
            <person name="Matheny P.B."/>
            <person name="Labbe J."/>
            <person name="Martin F."/>
        </authorList>
    </citation>
    <scope>NUCLEOTIDE SEQUENCE</scope>
    <source>
        <strain evidence="1">FP105234-sp</strain>
    </source>
</reference>
<name>A0ACB8RFD3_9AGAM</name>
<proteinExistence type="predicted"/>
<organism evidence="1 2">
    <name type="scientific">Auriscalpium vulgare</name>
    <dbReference type="NCBI Taxonomy" id="40419"/>
    <lineage>
        <taxon>Eukaryota</taxon>
        <taxon>Fungi</taxon>
        <taxon>Dikarya</taxon>
        <taxon>Basidiomycota</taxon>
        <taxon>Agaricomycotina</taxon>
        <taxon>Agaricomycetes</taxon>
        <taxon>Russulales</taxon>
        <taxon>Auriscalpiaceae</taxon>
        <taxon>Auriscalpium</taxon>
    </lineage>
</organism>
<feature type="non-terminal residue" evidence="1">
    <location>
        <position position="131"/>
    </location>
</feature>